<name>A0A4P6YHX4_9FLAO</name>
<evidence type="ECO:0000259" key="7">
    <source>
        <dbReference type="Pfam" id="PF14322"/>
    </source>
</evidence>
<proteinExistence type="inferred from homology"/>
<keyword evidence="5" id="KW-0998">Cell outer membrane</keyword>
<evidence type="ECO:0000313" key="8">
    <source>
        <dbReference type="EMBL" id="QBN20497.1"/>
    </source>
</evidence>
<dbReference type="Pfam" id="PF14322">
    <property type="entry name" value="SusD-like_3"/>
    <property type="match status" value="1"/>
</dbReference>
<dbReference type="OrthoDB" id="5694214at2"/>
<dbReference type="Gene3D" id="1.25.40.390">
    <property type="match status" value="1"/>
</dbReference>
<keyword evidence="9" id="KW-1185">Reference proteome</keyword>
<comment type="subcellular location">
    <subcellularLocation>
        <location evidence="1">Cell outer membrane</location>
    </subcellularLocation>
</comment>
<evidence type="ECO:0000256" key="4">
    <source>
        <dbReference type="ARBA" id="ARBA00023136"/>
    </source>
</evidence>
<accession>A0A4P6YHX4</accession>
<evidence type="ECO:0000259" key="6">
    <source>
        <dbReference type="Pfam" id="PF07980"/>
    </source>
</evidence>
<comment type="similarity">
    <text evidence="2">Belongs to the SusD family.</text>
</comment>
<evidence type="ECO:0000256" key="3">
    <source>
        <dbReference type="ARBA" id="ARBA00022729"/>
    </source>
</evidence>
<dbReference type="AlphaFoldDB" id="A0A4P6YHX4"/>
<keyword evidence="3" id="KW-0732">Signal</keyword>
<dbReference type="GO" id="GO:0009279">
    <property type="term" value="C:cell outer membrane"/>
    <property type="evidence" value="ECO:0007669"/>
    <property type="project" value="UniProtKB-SubCell"/>
</dbReference>
<dbReference type="Proteomes" id="UP000291124">
    <property type="component" value="Chromosome"/>
</dbReference>
<evidence type="ECO:0000256" key="5">
    <source>
        <dbReference type="ARBA" id="ARBA00023237"/>
    </source>
</evidence>
<dbReference type="InterPro" id="IPR011990">
    <property type="entry name" value="TPR-like_helical_dom_sf"/>
</dbReference>
<feature type="domain" description="RagB/SusD" evidence="6">
    <location>
        <begin position="316"/>
        <end position="602"/>
    </location>
</feature>
<dbReference type="SUPFAM" id="SSF48452">
    <property type="entry name" value="TPR-like"/>
    <property type="match status" value="1"/>
</dbReference>
<reference evidence="9" key="1">
    <citation type="submission" date="2019-03" db="EMBL/GenBank/DDBJ databases">
        <title>Flavobacterium sp.</title>
        <authorList>
            <person name="Kim H."/>
        </authorList>
    </citation>
    <scope>NUCLEOTIDE SEQUENCE [LARGE SCALE GENOMIC DNA]</scope>
    <source>
        <strain evidence="9">GS13</strain>
    </source>
</reference>
<sequence>MLDFQLHFNLKIETMKNKFKLFLSVLFITLLGSSCEDYLDVPPEANLTEKDVFDTYLKFQGFEDQLYLNLVDRNLSSIVVGHNLTGETISKISFSTAVVAAQGDYVGLTSYQRSNFKFFGSNEGIWGSSLKGIRTANIAIENFDLLQNATQAEKDVIKGQAHFFRAYFHFEILSAYGSFPYINTVLDPSGDDLRLPRFYEYKGKFDYQACTEYIVEDLKIAADLLPEKWDNVNNGRITKGTAYAIMAKALLFAGSPLMNEFSRKSATIDPEYMKRAAEAAAEVLKIADKGVYSLVPFDKYKDMFAKTDGLIPYSSETIFQKIRRDSGSGEINTFLGRLYLPDNALFGGNANCEAPTQNFVDIFEMADGTKYKPGTIAEGGYDYDNTKRWNGRDPRFRKNIYVDGDMAGIHPDTRLQLWDQGSPIGRTQADGNQASPYVVHKFWPLGANRKDNGWGTLRLATPLLRLADVYLMYAEAVYNTSKDFNATSSNYSMTALAAINKVRARAGHIQVTNLGVYNNDFNALVRYERDVELCFEGHRWYDMRRWKIKPDATLYRMSFDKNYTNFSRVAIQPFIFLDRNYWMPFPNDLTQSYSAFPQNPGW</sequence>
<keyword evidence="4" id="KW-0472">Membrane</keyword>
<gene>
    <name evidence="8" type="ORF">E1750_17435</name>
</gene>
<dbReference type="KEGG" id="fnk:E1750_17435"/>
<organism evidence="8 9">
    <name type="scientific">Flavobacterium nackdongense</name>
    <dbReference type="NCBI Taxonomy" id="2547394"/>
    <lineage>
        <taxon>Bacteria</taxon>
        <taxon>Pseudomonadati</taxon>
        <taxon>Bacteroidota</taxon>
        <taxon>Flavobacteriia</taxon>
        <taxon>Flavobacteriales</taxon>
        <taxon>Flavobacteriaceae</taxon>
        <taxon>Flavobacterium</taxon>
    </lineage>
</organism>
<feature type="domain" description="SusD-like N-terminal" evidence="7">
    <location>
        <begin position="37"/>
        <end position="249"/>
    </location>
</feature>
<evidence type="ECO:0000256" key="1">
    <source>
        <dbReference type="ARBA" id="ARBA00004442"/>
    </source>
</evidence>
<protein>
    <submittedName>
        <fullName evidence="8">RagB/SusD family nutrient uptake outer membrane protein</fullName>
    </submittedName>
</protein>
<dbReference type="InterPro" id="IPR012944">
    <property type="entry name" value="SusD_RagB_dom"/>
</dbReference>
<evidence type="ECO:0000313" key="9">
    <source>
        <dbReference type="Proteomes" id="UP000291124"/>
    </source>
</evidence>
<dbReference type="InterPro" id="IPR033985">
    <property type="entry name" value="SusD-like_N"/>
</dbReference>
<evidence type="ECO:0000256" key="2">
    <source>
        <dbReference type="ARBA" id="ARBA00006275"/>
    </source>
</evidence>
<dbReference type="EMBL" id="CP037933">
    <property type="protein sequence ID" value="QBN20497.1"/>
    <property type="molecule type" value="Genomic_DNA"/>
</dbReference>
<dbReference type="Pfam" id="PF07980">
    <property type="entry name" value="SusD_RagB"/>
    <property type="match status" value="1"/>
</dbReference>